<comment type="similarity">
    <text evidence="2">Belongs to the DNA repair enzymes AP/ExoA family.</text>
</comment>
<dbReference type="InterPro" id="IPR004808">
    <property type="entry name" value="AP_endonuc_1"/>
</dbReference>
<dbReference type="PANTHER" id="PTHR22748">
    <property type="entry name" value="AP ENDONUCLEASE"/>
    <property type="match status" value="1"/>
</dbReference>
<accession>A0ABN9TNI9</accession>
<evidence type="ECO:0000256" key="5">
    <source>
        <dbReference type="ARBA" id="ARBA00022842"/>
    </source>
</evidence>
<organism evidence="7 8">
    <name type="scientific">Prorocentrum cordatum</name>
    <dbReference type="NCBI Taxonomy" id="2364126"/>
    <lineage>
        <taxon>Eukaryota</taxon>
        <taxon>Sar</taxon>
        <taxon>Alveolata</taxon>
        <taxon>Dinophyceae</taxon>
        <taxon>Prorocentrales</taxon>
        <taxon>Prorocentraceae</taxon>
        <taxon>Prorocentrum</taxon>
    </lineage>
</organism>
<dbReference type="EMBL" id="CAUYUJ010014886">
    <property type="protein sequence ID" value="CAK0847249.1"/>
    <property type="molecule type" value="Genomic_DNA"/>
</dbReference>
<protein>
    <recommendedName>
        <fullName evidence="6">Endonuclease/exonuclease/phosphatase domain-containing protein</fullName>
    </recommendedName>
</protein>
<dbReference type="SUPFAM" id="SSF56219">
    <property type="entry name" value="DNase I-like"/>
    <property type="match status" value="1"/>
</dbReference>
<gene>
    <name evidence="7" type="ORF">PCOR1329_LOCUS40513</name>
</gene>
<dbReference type="Proteomes" id="UP001189429">
    <property type="component" value="Unassembled WGS sequence"/>
</dbReference>
<dbReference type="PROSITE" id="PS51435">
    <property type="entry name" value="AP_NUCLEASE_F1_4"/>
    <property type="match status" value="1"/>
</dbReference>
<name>A0ABN9TNI9_9DINO</name>
<reference evidence="7" key="1">
    <citation type="submission" date="2023-10" db="EMBL/GenBank/DDBJ databases">
        <authorList>
            <person name="Chen Y."/>
            <person name="Shah S."/>
            <person name="Dougan E. K."/>
            <person name="Thang M."/>
            <person name="Chan C."/>
        </authorList>
    </citation>
    <scope>NUCLEOTIDE SEQUENCE [LARGE SCALE GENOMIC DNA]</scope>
</reference>
<dbReference type="InterPro" id="IPR036691">
    <property type="entry name" value="Endo/exonu/phosph_ase_sf"/>
</dbReference>
<keyword evidence="5" id="KW-0460">Magnesium</keyword>
<evidence type="ECO:0000313" key="8">
    <source>
        <dbReference type="Proteomes" id="UP001189429"/>
    </source>
</evidence>
<comment type="caution">
    <text evidence="7">The sequence shown here is derived from an EMBL/GenBank/DDBJ whole genome shotgun (WGS) entry which is preliminary data.</text>
</comment>
<evidence type="ECO:0000259" key="6">
    <source>
        <dbReference type="Pfam" id="PF03372"/>
    </source>
</evidence>
<dbReference type="Gene3D" id="3.60.10.10">
    <property type="entry name" value="Endonuclease/exonuclease/phosphatase"/>
    <property type="match status" value="1"/>
</dbReference>
<evidence type="ECO:0000256" key="4">
    <source>
        <dbReference type="ARBA" id="ARBA00022801"/>
    </source>
</evidence>
<comment type="cofactor">
    <cofactor evidence="1">
        <name>Mg(2+)</name>
        <dbReference type="ChEBI" id="CHEBI:18420"/>
    </cofactor>
</comment>
<evidence type="ECO:0000256" key="2">
    <source>
        <dbReference type="ARBA" id="ARBA00007092"/>
    </source>
</evidence>
<evidence type="ECO:0000256" key="1">
    <source>
        <dbReference type="ARBA" id="ARBA00001946"/>
    </source>
</evidence>
<dbReference type="InterPro" id="IPR005135">
    <property type="entry name" value="Endo/exonuclease/phosphatase"/>
</dbReference>
<sequence length="474" mass="51198">MSCESGGSLSILTWNVAGWAPTSALIASHYGDLAEYLQRLQCDVLCIQESKVLTSQLTSAPQDSLGARSAPGWQSYWAFNRGKSKGSNGVATFVRDGPASLSVRSATQDVLGDKDLDDEGRCILTEHGKDGALCVINAYAPVSKMHDDTKAGVASAAAGRKLRFLVALRRRMDALRAAGRRVLLVGDLNLTWRPEDCRLERRLLYVDGDGKVINGPVDLQTRSEDSEDAAQQKLEDLAGTWSSVHQLSSKLGVPAASFQGCGKSYHCVNEPEAAEWLKDLVSGSWVDVFAEVHGAAADRFTCWSQQTNMRYSNSGARLDYAIIDRRSWEEGWVVRSSSELLPGGSEDCSALQAQAALNAATHFGQWHASATKGNARGDGLSLQRDDMRLNDSQFPKQRHTGLIYTPPAYSDHIPVCILLDPRACAALEGGAGGAADSGAPRQALCTSTETRTCQPWLKQQSISSFFGAKKQKVS</sequence>
<dbReference type="Pfam" id="PF03372">
    <property type="entry name" value="Exo_endo_phos"/>
    <property type="match status" value="1"/>
</dbReference>
<keyword evidence="3" id="KW-0479">Metal-binding</keyword>
<evidence type="ECO:0000256" key="3">
    <source>
        <dbReference type="ARBA" id="ARBA00022723"/>
    </source>
</evidence>
<proteinExistence type="inferred from homology"/>
<evidence type="ECO:0000313" key="7">
    <source>
        <dbReference type="EMBL" id="CAK0847249.1"/>
    </source>
</evidence>
<feature type="domain" description="Endonuclease/exonuclease/phosphatase" evidence="6">
    <location>
        <begin position="12"/>
        <end position="335"/>
    </location>
</feature>
<keyword evidence="4" id="KW-0378">Hydrolase</keyword>
<keyword evidence="8" id="KW-1185">Reference proteome</keyword>
<dbReference type="PANTHER" id="PTHR22748:SF4">
    <property type="entry name" value="DNA-(APURINIC OR APYRIMIDINIC SITE) ENDONUCLEASE 2"/>
    <property type="match status" value="1"/>
</dbReference>